<protein>
    <recommendedName>
        <fullName evidence="1">Phage protein Gp138 N-terminal domain-containing protein</fullName>
    </recommendedName>
</protein>
<dbReference type="AlphaFoldDB" id="A0A2S9RQT7"/>
<dbReference type="Gene3D" id="6.20.170.10">
    <property type="match status" value="1"/>
</dbReference>
<dbReference type="Pfam" id="PF18946">
    <property type="entry name" value="Apex"/>
    <property type="match status" value="1"/>
</dbReference>
<sequence>MTDILTALSEINVSLPGKIVSYDAETVRATVQPSIPKRLANGEVLNAPHIVNVPVMFPMADINGAVAQVTLPVKVGDGCLLIFSQRSLENWLSGSNDAPDDPRMFDLSDAFCVMGGNSRSPNADVENLCIKYGSGKIKIAPNGNITINSPDVRVTTDNFTVTAPTSTFNGNVIVNGGISTAGNSGSVSVSGSLTTTGDVMADGVSLQSHKHKGDSGGTTGTPL</sequence>
<evidence type="ECO:0000259" key="1">
    <source>
        <dbReference type="Pfam" id="PF18352"/>
    </source>
</evidence>
<dbReference type="InterPro" id="IPR041599">
    <property type="entry name" value="Gp138_N"/>
</dbReference>
<dbReference type="Proteomes" id="UP000238532">
    <property type="component" value="Unassembled WGS sequence"/>
</dbReference>
<evidence type="ECO:0000313" key="3">
    <source>
        <dbReference type="Proteomes" id="UP000238532"/>
    </source>
</evidence>
<dbReference type="Gene3D" id="2.40.50.230">
    <property type="entry name" value="Gp5 N-terminal domain"/>
    <property type="match status" value="1"/>
</dbReference>
<reference evidence="2 3" key="1">
    <citation type="submission" date="2017-04" db="EMBL/GenBank/DDBJ databases">
        <title>Haemophilus influenzae in COPD genome sequencing project.</title>
        <authorList>
            <person name="Murphy T.F."/>
            <person name="Kong Y."/>
            <person name="Nadendla S."/>
            <person name="Tettelin H."/>
            <person name="Pettigrew M."/>
        </authorList>
    </citation>
    <scope>NUCLEOTIDE SEQUENCE [LARGE SCALE GENOMIC DNA]</scope>
    <source>
        <strain evidence="2 3">56P127H1</strain>
    </source>
</reference>
<organism evidence="2 3">
    <name type="scientific">Haemophilus influenzae</name>
    <dbReference type="NCBI Taxonomy" id="727"/>
    <lineage>
        <taxon>Bacteria</taxon>
        <taxon>Pseudomonadati</taxon>
        <taxon>Pseudomonadota</taxon>
        <taxon>Gammaproteobacteria</taxon>
        <taxon>Pasteurellales</taxon>
        <taxon>Pasteurellaceae</taxon>
        <taxon>Haemophilus</taxon>
    </lineage>
</organism>
<accession>A0A2S9RQT7</accession>
<gene>
    <name evidence="2" type="ORF">BV102_00432</name>
</gene>
<dbReference type="EMBL" id="NEBY01000148">
    <property type="protein sequence ID" value="PRJ63229.1"/>
    <property type="molecule type" value="Genomic_DNA"/>
</dbReference>
<proteinExistence type="predicted"/>
<comment type="caution">
    <text evidence="2">The sequence shown here is derived from an EMBL/GenBank/DDBJ whole genome shotgun (WGS) entry which is preliminary data.</text>
</comment>
<dbReference type="InterPro" id="IPR037026">
    <property type="entry name" value="Vgr_OB-fold_dom_sf"/>
</dbReference>
<dbReference type="Pfam" id="PF18352">
    <property type="entry name" value="Gp138_N"/>
    <property type="match status" value="1"/>
</dbReference>
<dbReference type="InterPro" id="IPR044033">
    <property type="entry name" value="GpV-like_apex"/>
</dbReference>
<dbReference type="RefSeq" id="WP_105881560.1">
    <property type="nucleotide sequence ID" value="NZ_CP033167.1"/>
</dbReference>
<name>A0A2S9RQT7_HAEIF</name>
<evidence type="ECO:0000313" key="2">
    <source>
        <dbReference type="EMBL" id="PRJ63229.1"/>
    </source>
</evidence>
<feature type="domain" description="Phage protein Gp138 N-terminal" evidence="1">
    <location>
        <begin position="15"/>
        <end position="115"/>
    </location>
</feature>